<sequence length="146" mass="17265">MPFKANEVEYKLRKRIKPLQDDLPESPFEPTKYLFNGWIKNYKFRISKRIQHADNFLPLIVGKIEATSKGSILFVTYRMFPSTLFYLSFFSLMLLLSFLFFLLIEKNWLTSGSLLLLLLGIYLISILDFNQKVRISRRLLEKTVSE</sequence>
<organism evidence="2 3">
    <name type="scientific">Rhodocytophaga aerolata</name>
    <dbReference type="NCBI Taxonomy" id="455078"/>
    <lineage>
        <taxon>Bacteria</taxon>
        <taxon>Pseudomonadati</taxon>
        <taxon>Bacteroidota</taxon>
        <taxon>Cytophagia</taxon>
        <taxon>Cytophagales</taxon>
        <taxon>Rhodocytophagaceae</taxon>
        <taxon>Rhodocytophaga</taxon>
    </lineage>
</organism>
<keyword evidence="1" id="KW-1133">Transmembrane helix</keyword>
<evidence type="ECO:0000256" key="1">
    <source>
        <dbReference type="SAM" id="Phobius"/>
    </source>
</evidence>
<keyword evidence="1" id="KW-0472">Membrane</keyword>
<feature type="transmembrane region" description="Helical" evidence="1">
    <location>
        <begin position="84"/>
        <end position="104"/>
    </location>
</feature>
<name>A0ABT8R2P4_9BACT</name>
<accession>A0ABT8R2P4</accession>
<protein>
    <submittedName>
        <fullName evidence="2">Uncharacterized protein</fullName>
    </submittedName>
</protein>
<evidence type="ECO:0000313" key="2">
    <source>
        <dbReference type="EMBL" id="MDO1445916.1"/>
    </source>
</evidence>
<evidence type="ECO:0000313" key="3">
    <source>
        <dbReference type="Proteomes" id="UP001168528"/>
    </source>
</evidence>
<keyword evidence="3" id="KW-1185">Reference proteome</keyword>
<keyword evidence="1" id="KW-0812">Transmembrane</keyword>
<gene>
    <name evidence="2" type="ORF">Q0590_06615</name>
</gene>
<comment type="caution">
    <text evidence="2">The sequence shown here is derived from an EMBL/GenBank/DDBJ whole genome shotgun (WGS) entry which is preliminary data.</text>
</comment>
<dbReference type="Proteomes" id="UP001168528">
    <property type="component" value="Unassembled WGS sequence"/>
</dbReference>
<feature type="transmembrane region" description="Helical" evidence="1">
    <location>
        <begin position="110"/>
        <end position="129"/>
    </location>
</feature>
<reference evidence="2" key="1">
    <citation type="submission" date="2023-07" db="EMBL/GenBank/DDBJ databases">
        <title>The genome sequence of Rhodocytophaga aerolata KACC 12507.</title>
        <authorList>
            <person name="Zhang X."/>
        </authorList>
    </citation>
    <scope>NUCLEOTIDE SEQUENCE</scope>
    <source>
        <strain evidence="2">KACC 12507</strain>
    </source>
</reference>
<proteinExistence type="predicted"/>
<dbReference type="EMBL" id="JAUKPO010000002">
    <property type="protein sequence ID" value="MDO1445916.1"/>
    <property type="molecule type" value="Genomic_DNA"/>
</dbReference>